<protein>
    <submittedName>
        <fullName evidence="1">Uncharacterized protein</fullName>
    </submittedName>
</protein>
<dbReference type="EMBL" id="QGKX02000088">
    <property type="protein sequence ID" value="KAF3589943.1"/>
    <property type="molecule type" value="Genomic_DNA"/>
</dbReference>
<dbReference type="AlphaFoldDB" id="A0A8S9SAW7"/>
<evidence type="ECO:0000313" key="2">
    <source>
        <dbReference type="Proteomes" id="UP000712600"/>
    </source>
</evidence>
<proteinExistence type="predicted"/>
<evidence type="ECO:0000313" key="1">
    <source>
        <dbReference type="EMBL" id="KAF3589943.1"/>
    </source>
</evidence>
<reference evidence="1" key="1">
    <citation type="submission" date="2019-12" db="EMBL/GenBank/DDBJ databases">
        <title>Genome sequencing and annotation of Brassica cretica.</title>
        <authorList>
            <person name="Studholme D.J."/>
            <person name="Sarris P."/>
        </authorList>
    </citation>
    <scope>NUCLEOTIDE SEQUENCE</scope>
    <source>
        <strain evidence="1">PFS-109/04</strain>
        <tissue evidence="1">Leaf</tissue>
    </source>
</reference>
<accession>A0A8S9SAW7</accession>
<comment type="caution">
    <text evidence="1">The sequence shown here is derived from an EMBL/GenBank/DDBJ whole genome shotgun (WGS) entry which is preliminary data.</text>
</comment>
<organism evidence="1 2">
    <name type="scientific">Brassica cretica</name>
    <name type="common">Mustard</name>
    <dbReference type="NCBI Taxonomy" id="69181"/>
    <lineage>
        <taxon>Eukaryota</taxon>
        <taxon>Viridiplantae</taxon>
        <taxon>Streptophyta</taxon>
        <taxon>Embryophyta</taxon>
        <taxon>Tracheophyta</taxon>
        <taxon>Spermatophyta</taxon>
        <taxon>Magnoliopsida</taxon>
        <taxon>eudicotyledons</taxon>
        <taxon>Gunneridae</taxon>
        <taxon>Pentapetalae</taxon>
        <taxon>rosids</taxon>
        <taxon>malvids</taxon>
        <taxon>Brassicales</taxon>
        <taxon>Brassicaceae</taxon>
        <taxon>Brassiceae</taxon>
        <taxon>Brassica</taxon>
    </lineage>
</organism>
<dbReference type="Proteomes" id="UP000712600">
    <property type="component" value="Unassembled WGS sequence"/>
</dbReference>
<gene>
    <name evidence="1" type="ORF">F2Q69_00028941</name>
</gene>
<name>A0A8S9SAW7_BRACR</name>
<sequence length="117" mass="13753">MFRPITGHEILMNHNVIINPPRVYGPNLHIEHKTDAWFGDTQEELRQHIANHLSVYGQNKNWGRLAAYSFAYVYGKGAERENSRFEIEERLGEVYAWWMKENRSGNVRMFETKLASS</sequence>